<dbReference type="PRINTS" id="PR00413">
    <property type="entry name" value="HADHALOGNASE"/>
</dbReference>
<organism evidence="1 2">
    <name type="scientific">Gehongia tenuis</name>
    <dbReference type="NCBI Taxonomy" id="2763655"/>
    <lineage>
        <taxon>Bacteria</taxon>
        <taxon>Bacillati</taxon>
        <taxon>Bacillota</taxon>
        <taxon>Clostridia</taxon>
        <taxon>Christensenellales</taxon>
        <taxon>Christensenellaceae</taxon>
        <taxon>Gehongia</taxon>
    </lineage>
</organism>
<keyword evidence="1" id="KW-0378">Hydrolase</keyword>
<dbReference type="InterPro" id="IPR036412">
    <property type="entry name" value="HAD-like_sf"/>
</dbReference>
<dbReference type="InterPro" id="IPR051828">
    <property type="entry name" value="HAD-like_hydrolase_domain"/>
</dbReference>
<keyword evidence="2" id="KW-1185">Reference proteome</keyword>
<dbReference type="Gene3D" id="3.40.50.1000">
    <property type="entry name" value="HAD superfamily/HAD-like"/>
    <property type="match status" value="1"/>
</dbReference>
<evidence type="ECO:0000313" key="2">
    <source>
        <dbReference type="Proteomes" id="UP000623172"/>
    </source>
</evidence>
<comment type="caution">
    <text evidence="1">The sequence shown here is derived from an EMBL/GenBank/DDBJ whole genome shotgun (WGS) entry which is preliminary data.</text>
</comment>
<dbReference type="Proteomes" id="UP000623172">
    <property type="component" value="Unassembled WGS sequence"/>
</dbReference>
<name>A0A926HR18_9FIRM</name>
<dbReference type="PANTHER" id="PTHR46191:SF2">
    <property type="entry name" value="HALOACID DEHALOGENASE-LIKE HYDROLASE DOMAIN-CONTAINING PROTEIN 3"/>
    <property type="match status" value="1"/>
</dbReference>
<proteinExistence type="predicted"/>
<reference evidence="1" key="1">
    <citation type="submission" date="2020-08" db="EMBL/GenBank/DDBJ databases">
        <title>Genome public.</title>
        <authorList>
            <person name="Liu C."/>
            <person name="Sun Q."/>
        </authorList>
    </citation>
    <scope>NUCLEOTIDE SEQUENCE</scope>
    <source>
        <strain evidence="1">NSJ-53</strain>
    </source>
</reference>
<protein>
    <submittedName>
        <fullName evidence="1">HAD family hydrolase</fullName>
    </submittedName>
</protein>
<dbReference type="GO" id="GO:0016787">
    <property type="term" value="F:hydrolase activity"/>
    <property type="evidence" value="ECO:0007669"/>
    <property type="project" value="UniProtKB-KW"/>
</dbReference>
<dbReference type="EMBL" id="JACRSR010000007">
    <property type="protein sequence ID" value="MBC8532340.1"/>
    <property type="molecule type" value="Genomic_DNA"/>
</dbReference>
<gene>
    <name evidence="1" type="ORF">H8696_10845</name>
</gene>
<dbReference type="RefSeq" id="WP_249317458.1">
    <property type="nucleotide sequence ID" value="NZ_JACRSR010000007.1"/>
</dbReference>
<dbReference type="SFLD" id="SFLDS00003">
    <property type="entry name" value="Haloacid_Dehalogenase"/>
    <property type="match status" value="1"/>
</dbReference>
<dbReference type="InterPro" id="IPR023214">
    <property type="entry name" value="HAD_sf"/>
</dbReference>
<dbReference type="Gene3D" id="1.10.150.720">
    <property type="entry name" value="Haloacid dehalogenase-like hydrolase"/>
    <property type="match status" value="1"/>
</dbReference>
<dbReference type="AlphaFoldDB" id="A0A926HR18"/>
<dbReference type="InterPro" id="IPR006439">
    <property type="entry name" value="HAD-SF_hydro_IA"/>
</dbReference>
<dbReference type="InterPro" id="IPR044924">
    <property type="entry name" value="HAD-SF_hydro_IA_REG-2-like_cap"/>
</dbReference>
<dbReference type="PANTHER" id="PTHR46191">
    <property type="match status" value="1"/>
</dbReference>
<accession>A0A926HR18</accession>
<dbReference type="SFLD" id="SFLDG01129">
    <property type="entry name" value="C1.5:_HAD__Beta-PGM__Phosphata"/>
    <property type="match status" value="1"/>
</dbReference>
<dbReference type="SUPFAM" id="SSF56784">
    <property type="entry name" value="HAD-like"/>
    <property type="match status" value="1"/>
</dbReference>
<evidence type="ECO:0000313" key="1">
    <source>
        <dbReference type="EMBL" id="MBC8532340.1"/>
    </source>
</evidence>
<sequence length="233" mass="26455">MAYVFWDFDGTLVEHRSFGTSMAEVLDVRLPGHGFTKEHFSPYLQEGFVWQTWEKGHPELDTPKAWWNHHAPYFERAYRVNGFGEAESRLWAEDIPEAYNRPGRFKLFPDSLAALKKLREKGVHTAVVSNFSPGLEVILEDLGLMAYLDFVVNSYDVGYEKPRPEIYREAMNRAKAGPFYMVGDNPRADVRGAERAGIRGILIRKNVAGFKSIPTALEAAEWILNDLSGSGKI</sequence>
<dbReference type="NCBIfam" id="TIGR01549">
    <property type="entry name" value="HAD-SF-IA-v1"/>
    <property type="match status" value="1"/>
</dbReference>
<dbReference type="Pfam" id="PF00702">
    <property type="entry name" value="Hydrolase"/>
    <property type="match status" value="1"/>
</dbReference>